<evidence type="ECO:0000313" key="2">
    <source>
        <dbReference type="Proteomes" id="UP000502677"/>
    </source>
</evidence>
<name>A0A6G7XFG5_9MICO</name>
<gene>
    <name evidence="1" type="ORF">G7068_07780</name>
</gene>
<dbReference type="InterPro" id="IPR023833">
    <property type="entry name" value="Signal_pept_SipW-depend-type"/>
</dbReference>
<protein>
    <recommendedName>
        <fullName evidence="3">SipW-cognate class signal peptide</fullName>
    </recommendedName>
</protein>
<accession>A0A6G7XFG5</accession>
<dbReference type="NCBIfam" id="TIGR04088">
    <property type="entry name" value="cognate_SipW"/>
    <property type="match status" value="1"/>
</dbReference>
<keyword evidence="2" id="KW-1185">Reference proteome</keyword>
<reference evidence="1 2" key="1">
    <citation type="submission" date="2020-03" db="EMBL/GenBank/DDBJ databases">
        <title>Leucobacter sp. nov., isolated from beetles.</title>
        <authorList>
            <person name="Hyun D.-W."/>
            <person name="Bae J.-W."/>
        </authorList>
    </citation>
    <scope>NUCLEOTIDE SEQUENCE [LARGE SCALE GENOMIC DNA]</scope>
    <source>
        <strain evidence="1 2">HDW9C</strain>
    </source>
</reference>
<dbReference type="KEGG" id="lvi:G7068_07780"/>
<evidence type="ECO:0008006" key="3">
    <source>
        <dbReference type="Google" id="ProtNLM"/>
    </source>
</evidence>
<sequence length="200" mass="20415">MTSQQHQKPTSRRRHIPRTAKIMIGAGALLLAAVAAITASSTSGTLALWNDSADIPEASITVGSSKANLSISTGTQAAPEGTTDVAFPVTTWTNMLPGDVIGAPLTIKNFDSRPHDLAAAIDLPQSASGDLRFALAQGTCTPGPITGNVLTTTPAALSGQVLGANASKTYCLQVELSSNVAAAKQGTQITPSFAVTIYGK</sequence>
<dbReference type="EMBL" id="CP049863">
    <property type="protein sequence ID" value="QIK63111.1"/>
    <property type="molecule type" value="Genomic_DNA"/>
</dbReference>
<organism evidence="1 2">
    <name type="scientific">Leucobacter viscericola</name>
    <dbReference type="NCBI Taxonomy" id="2714935"/>
    <lineage>
        <taxon>Bacteria</taxon>
        <taxon>Bacillati</taxon>
        <taxon>Actinomycetota</taxon>
        <taxon>Actinomycetes</taxon>
        <taxon>Micrococcales</taxon>
        <taxon>Microbacteriaceae</taxon>
        <taxon>Leucobacter</taxon>
    </lineage>
</organism>
<proteinExistence type="predicted"/>
<dbReference type="RefSeq" id="WP_166290835.1">
    <property type="nucleotide sequence ID" value="NZ_CP049863.1"/>
</dbReference>
<dbReference type="Proteomes" id="UP000502677">
    <property type="component" value="Chromosome"/>
</dbReference>
<dbReference type="AlphaFoldDB" id="A0A6G7XFG5"/>
<evidence type="ECO:0000313" key="1">
    <source>
        <dbReference type="EMBL" id="QIK63111.1"/>
    </source>
</evidence>